<dbReference type="GO" id="GO:0032259">
    <property type="term" value="P:methylation"/>
    <property type="evidence" value="ECO:0007669"/>
    <property type="project" value="UniProtKB-KW"/>
</dbReference>
<dbReference type="InterPro" id="IPR032675">
    <property type="entry name" value="LRR_dom_sf"/>
</dbReference>
<dbReference type="PANTHER" id="PTHR44068:SF1">
    <property type="entry name" value="HYPOTHETICAL LOC100005854"/>
    <property type="match status" value="1"/>
</dbReference>
<dbReference type="GO" id="GO:0003838">
    <property type="term" value="F:sterol 24-C-methyltransferase activity"/>
    <property type="evidence" value="ECO:0007669"/>
    <property type="project" value="TreeGrafter"/>
</dbReference>
<reference evidence="3" key="1">
    <citation type="submission" date="2020-10" db="EMBL/GenBank/DDBJ databases">
        <authorList>
            <person name="Han B."/>
            <person name="Lu T."/>
            <person name="Zhao Q."/>
            <person name="Huang X."/>
            <person name="Zhao Y."/>
        </authorList>
    </citation>
    <scope>NUCLEOTIDE SEQUENCE</scope>
</reference>
<evidence type="ECO:0000256" key="1">
    <source>
        <dbReference type="ARBA" id="ARBA00022603"/>
    </source>
</evidence>
<dbReference type="GO" id="GO:0005783">
    <property type="term" value="C:endoplasmic reticulum"/>
    <property type="evidence" value="ECO:0007669"/>
    <property type="project" value="TreeGrafter"/>
</dbReference>
<keyword evidence="2" id="KW-0808">Transferase</keyword>
<dbReference type="SUPFAM" id="SSF52058">
    <property type="entry name" value="L domain-like"/>
    <property type="match status" value="1"/>
</dbReference>
<name>A0A811SIV2_9POAL</name>
<sequence>MSGGIDATPRSVVTFPNLSFLRLDGLSEWEEWDWEEESESETTEAMAMPALKELIILSCKLACLPPGLASSRRHALREVRLYKLSNLTYIENFPSFVQLKVFDCPKLKRISDLSKLQKIETLYCPNVEVLEGVPSLDSIEMMDSTMETIPEYLTTVTPRYEKYHGYYGGKEEARKSNYTDMVNKYYDLATSFSTSMVGVNPSTLLTDGMENPYESIKRHEHFLALQLGLKPGMKELNRLAGISGTCDFVKVKALEYVGLAPQGAVRGSNFLREGCKKVL</sequence>
<evidence type="ECO:0000313" key="3">
    <source>
        <dbReference type="EMBL" id="CAD6340827.1"/>
    </source>
</evidence>
<dbReference type="EMBL" id="CAJGYO010000076">
    <property type="protein sequence ID" value="CAD6340827.1"/>
    <property type="molecule type" value="Genomic_DNA"/>
</dbReference>
<gene>
    <name evidence="3" type="ORF">NCGR_LOCUS64925</name>
</gene>
<protein>
    <submittedName>
        <fullName evidence="3">Uncharacterized protein</fullName>
    </submittedName>
</protein>
<keyword evidence="1" id="KW-0489">Methyltransferase</keyword>
<evidence type="ECO:0000256" key="2">
    <source>
        <dbReference type="ARBA" id="ARBA00022679"/>
    </source>
</evidence>
<keyword evidence="4" id="KW-1185">Reference proteome</keyword>
<dbReference type="GO" id="GO:0016126">
    <property type="term" value="P:sterol biosynthetic process"/>
    <property type="evidence" value="ECO:0007669"/>
    <property type="project" value="TreeGrafter"/>
</dbReference>
<dbReference type="Gene3D" id="3.80.10.10">
    <property type="entry name" value="Ribonuclease Inhibitor"/>
    <property type="match status" value="1"/>
</dbReference>
<evidence type="ECO:0000313" key="4">
    <source>
        <dbReference type="Proteomes" id="UP000604825"/>
    </source>
</evidence>
<organism evidence="3 4">
    <name type="scientific">Miscanthus lutarioriparius</name>
    <dbReference type="NCBI Taxonomy" id="422564"/>
    <lineage>
        <taxon>Eukaryota</taxon>
        <taxon>Viridiplantae</taxon>
        <taxon>Streptophyta</taxon>
        <taxon>Embryophyta</taxon>
        <taxon>Tracheophyta</taxon>
        <taxon>Spermatophyta</taxon>
        <taxon>Magnoliopsida</taxon>
        <taxon>Liliopsida</taxon>
        <taxon>Poales</taxon>
        <taxon>Poaceae</taxon>
        <taxon>PACMAD clade</taxon>
        <taxon>Panicoideae</taxon>
        <taxon>Andropogonodae</taxon>
        <taxon>Andropogoneae</taxon>
        <taxon>Saccharinae</taxon>
        <taxon>Miscanthus</taxon>
    </lineage>
</organism>
<dbReference type="InterPro" id="IPR050447">
    <property type="entry name" value="Erg6_SMT_methyltransf"/>
</dbReference>
<dbReference type="OrthoDB" id="671427at2759"/>
<proteinExistence type="predicted"/>
<accession>A0A811SIV2</accession>
<dbReference type="AlphaFoldDB" id="A0A811SIV2"/>
<comment type="caution">
    <text evidence="3">The sequence shown here is derived from an EMBL/GenBank/DDBJ whole genome shotgun (WGS) entry which is preliminary data.</text>
</comment>
<dbReference type="Proteomes" id="UP000604825">
    <property type="component" value="Unassembled WGS sequence"/>
</dbReference>
<dbReference type="PANTHER" id="PTHR44068">
    <property type="entry name" value="ZGC:194242"/>
    <property type="match status" value="1"/>
</dbReference>